<name>A0A098FZQ1_9GAMM</name>
<keyword evidence="2" id="KW-1185">Reference proteome</keyword>
<dbReference type="STRING" id="1212491.LFA_0235"/>
<sequence>MFYVLRLTKATIAYGRPIIKKWNNELLYIVQNLDMLFY</sequence>
<dbReference type="AlphaFoldDB" id="A0A098FZQ1"/>
<reference evidence="2" key="1">
    <citation type="submission" date="2014-09" db="EMBL/GenBank/DDBJ databases">
        <authorList>
            <person name="Gomez-Valero L."/>
        </authorList>
    </citation>
    <scope>NUCLEOTIDE SEQUENCE [LARGE SCALE GENOMIC DNA]</scope>
    <source>
        <strain evidence="2">ATCC700992</strain>
    </source>
</reference>
<protein>
    <submittedName>
        <fullName evidence="1">Uncharacterized protein</fullName>
    </submittedName>
</protein>
<proteinExistence type="predicted"/>
<accession>A0A098FZQ1</accession>
<evidence type="ECO:0000313" key="1">
    <source>
        <dbReference type="EMBL" id="CEG55712.1"/>
    </source>
</evidence>
<gene>
    <name evidence="1" type="ORF">LFA_0235</name>
</gene>
<dbReference type="HOGENOM" id="CLU_3329501_0_0_6"/>
<dbReference type="KEGG" id="lfa:LFA_0235"/>
<evidence type="ECO:0000313" key="2">
    <source>
        <dbReference type="Proteomes" id="UP000032430"/>
    </source>
</evidence>
<dbReference type="Proteomes" id="UP000032430">
    <property type="component" value="Chromosome I"/>
</dbReference>
<organism evidence="1 2">
    <name type="scientific">Legionella fallonii LLAP-10</name>
    <dbReference type="NCBI Taxonomy" id="1212491"/>
    <lineage>
        <taxon>Bacteria</taxon>
        <taxon>Pseudomonadati</taxon>
        <taxon>Pseudomonadota</taxon>
        <taxon>Gammaproteobacteria</taxon>
        <taxon>Legionellales</taxon>
        <taxon>Legionellaceae</taxon>
        <taxon>Legionella</taxon>
    </lineage>
</organism>
<dbReference type="EMBL" id="LN614827">
    <property type="protein sequence ID" value="CEG55712.1"/>
    <property type="molecule type" value="Genomic_DNA"/>
</dbReference>